<dbReference type="OrthoDB" id="118781at2759"/>
<reference evidence="2 3" key="1">
    <citation type="submission" date="2018-09" db="EMBL/GenBank/DDBJ databases">
        <title>Genomic investigation of the strawberry pathogen Phytophthora fragariae indicates pathogenicity is determined by transcriptional variation in three key races.</title>
        <authorList>
            <person name="Adams T.M."/>
            <person name="Armitage A.D."/>
            <person name="Sobczyk M.K."/>
            <person name="Bates H.J."/>
            <person name="Dunwell J.M."/>
            <person name="Nellist C.F."/>
            <person name="Harrison R.J."/>
        </authorList>
    </citation>
    <scope>NUCLEOTIDE SEQUENCE [LARGE SCALE GENOMIC DNA]</scope>
    <source>
        <strain evidence="2 3">SCRP324</strain>
    </source>
</reference>
<evidence type="ECO:0000313" key="3">
    <source>
        <dbReference type="Proteomes" id="UP000435112"/>
    </source>
</evidence>
<dbReference type="Proteomes" id="UP000435112">
    <property type="component" value="Unassembled WGS sequence"/>
</dbReference>
<feature type="region of interest" description="Disordered" evidence="1">
    <location>
        <begin position="17"/>
        <end position="37"/>
    </location>
</feature>
<name>A0A6A3LCV4_9STRA</name>
<comment type="caution">
    <text evidence="2">The sequence shown here is derived from an EMBL/GenBank/DDBJ whole genome shotgun (WGS) entry which is preliminary data.</text>
</comment>
<evidence type="ECO:0000256" key="1">
    <source>
        <dbReference type="SAM" id="MobiDB-lite"/>
    </source>
</evidence>
<organism evidence="2 3">
    <name type="scientific">Phytophthora rubi</name>
    <dbReference type="NCBI Taxonomy" id="129364"/>
    <lineage>
        <taxon>Eukaryota</taxon>
        <taxon>Sar</taxon>
        <taxon>Stramenopiles</taxon>
        <taxon>Oomycota</taxon>
        <taxon>Peronosporomycetes</taxon>
        <taxon>Peronosporales</taxon>
        <taxon>Peronosporaceae</taxon>
        <taxon>Phytophthora</taxon>
    </lineage>
</organism>
<accession>A0A6A3LCV4</accession>
<feature type="compositionally biased region" description="Basic and acidic residues" evidence="1">
    <location>
        <begin position="209"/>
        <end position="224"/>
    </location>
</feature>
<feature type="compositionally biased region" description="Basic and acidic residues" evidence="1">
    <location>
        <begin position="281"/>
        <end position="311"/>
    </location>
</feature>
<feature type="region of interest" description="Disordered" evidence="1">
    <location>
        <begin position="192"/>
        <end position="311"/>
    </location>
</feature>
<proteinExistence type="predicted"/>
<dbReference type="AlphaFoldDB" id="A0A6A3LCV4"/>
<protein>
    <submittedName>
        <fullName evidence="2">Uncharacterized protein</fullName>
    </submittedName>
</protein>
<evidence type="ECO:0000313" key="2">
    <source>
        <dbReference type="EMBL" id="KAE9017271.1"/>
    </source>
</evidence>
<feature type="compositionally biased region" description="Basic and acidic residues" evidence="1">
    <location>
        <begin position="236"/>
        <end position="253"/>
    </location>
</feature>
<sequence length="311" mass="35717">MLCFPTFESTRRSIRFTEEDGARTQQGEDSDEEREYGGAHPIFTPVLAPEITSTSHAALVQWPKERKVYEDIMRSRCQTSGEDYAAVTRSVKDSFDRKLLETWCRLRWQVAVTEVDDDRLRSEIDNIINSVKSHTLPDVQALFKKELHFNLKESDKEEVKNALRYQSPGAKTDECKLHDVILAKTLEQVRDFRRSKKKRVSDDVQTARQTHERGGKKAKLRAESGVHGQRKNHDSRKKEGAPARNQPRPEAKRKPTATAPKKGCLKCGGPHWLSKCPEASDAEKRDLPKQFYKNKDKASSDVNMKRLREDN</sequence>
<dbReference type="EMBL" id="QXFU01000887">
    <property type="protein sequence ID" value="KAE9017271.1"/>
    <property type="molecule type" value="Genomic_DNA"/>
</dbReference>
<gene>
    <name evidence="2" type="ORF">PR002_g13433</name>
</gene>